<feature type="compositionally biased region" description="Polar residues" evidence="1">
    <location>
        <begin position="1"/>
        <end position="19"/>
    </location>
</feature>
<evidence type="ECO:0000256" key="1">
    <source>
        <dbReference type="SAM" id="MobiDB-lite"/>
    </source>
</evidence>
<reference evidence="3" key="1">
    <citation type="journal article" date="2019" name="PLoS Negl. Trop. Dis.">
        <title>Revisiting the worldwide diversity of Leptospira species in the environment.</title>
        <authorList>
            <person name="Vincent A.T."/>
            <person name="Schiettekatte O."/>
            <person name="Bourhy P."/>
            <person name="Veyrier F.J."/>
            <person name="Picardeau M."/>
        </authorList>
    </citation>
    <scope>NUCLEOTIDE SEQUENCE [LARGE SCALE GENOMIC DNA]</scope>
    <source>
        <strain evidence="3">201800272</strain>
    </source>
</reference>
<accession>A0ABY2M3H2</accession>
<dbReference type="InterPro" id="IPR032720">
    <property type="entry name" value="Cys_rich_CWC"/>
</dbReference>
<gene>
    <name evidence="2" type="ORF">EHQ46_07795</name>
</gene>
<protein>
    <recommendedName>
        <fullName evidence="4">Cysteine-rich CWC family protein</fullName>
    </recommendedName>
</protein>
<sequence>MKEIVNSQDVPNPNENQNLNRKHEDKICPHCLRIFECKVGSIQLCQCTKVQLTKAETEYLAIQYNDCLCFQCMEVLAFEYRMTRRLLDLPWQL</sequence>
<dbReference type="Pfam" id="PF14375">
    <property type="entry name" value="Cys_rich_CWC"/>
    <property type="match status" value="1"/>
</dbReference>
<feature type="region of interest" description="Disordered" evidence="1">
    <location>
        <begin position="1"/>
        <end position="20"/>
    </location>
</feature>
<name>A0ABY2M3H2_9LEPT</name>
<dbReference type="Proteomes" id="UP000298200">
    <property type="component" value="Unassembled WGS sequence"/>
</dbReference>
<evidence type="ECO:0000313" key="2">
    <source>
        <dbReference type="EMBL" id="TGL21744.1"/>
    </source>
</evidence>
<dbReference type="EMBL" id="RQFU01000012">
    <property type="protein sequence ID" value="TGL21744.1"/>
    <property type="molecule type" value="Genomic_DNA"/>
</dbReference>
<evidence type="ECO:0008006" key="4">
    <source>
        <dbReference type="Google" id="ProtNLM"/>
    </source>
</evidence>
<proteinExistence type="predicted"/>
<keyword evidence="3" id="KW-1185">Reference proteome</keyword>
<dbReference type="RefSeq" id="WP_135634764.1">
    <property type="nucleotide sequence ID" value="NZ_RQFU01000012.1"/>
</dbReference>
<comment type="caution">
    <text evidence="2">The sequence shown here is derived from an EMBL/GenBank/DDBJ whole genome shotgun (WGS) entry which is preliminary data.</text>
</comment>
<organism evidence="2 3">
    <name type="scientific">Leptospira yanagawae</name>
    <dbReference type="NCBI Taxonomy" id="293069"/>
    <lineage>
        <taxon>Bacteria</taxon>
        <taxon>Pseudomonadati</taxon>
        <taxon>Spirochaetota</taxon>
        <taxon>Spirochaetia</taxon>
        <taxon>Leptospirales</taxon>
        <taxon>Leptospiraceae</taxon>
        <taxon>Leptospira</taxon>
    </lineage>
</organism>
<evidence type="ECO:0000313" key="3">
    <source>
        <dbReference type="Proteomes" id="UP000298200"/>
    </source>
</evidence>